<sequence>MSHTALFSDRLSVVAQAGRRLPFLIGATRRPGMLCAALAALLGCLPAAAQEAPASASASVAQWGLGFSAGSLRKPYKGVANQTVGVPIVLYENRWLSAAGPLVDLKLPVTGPVSFRLRARYEPGAGYDAGDSAALSGMEHRKTGLWLGGAVLWRSAIADVGAEWLADASGYSKGQRATFSVQRRFPMGNFSVTPRLEASWLDHKNASYYYGVRTGEAVAGRPFYEAGSTVNTRLGVRLDYRIMPRHAVFFDVSATRLGSEIKDSPIVDRASASSAFVGYTYLF</sequence>
<dbReference type="PANTHER" id="PTHR38776:SF1">
    <property type="entry name" value="MLTA-INTERACTING PROTEIN-RELATED"/>
    <property type="match status" value="1"/>
</dbReference>
<keyword evidence="3 6" id="KW-0732">Signal</keyword>
<gene>
    <name evidence="7" type="ORF">GJA_5330</name>
</gene>
<reference evidence="7 8" key="1">
    <citation type="journal article" date="2015" name="Genome Announc.">
        <title>Genome Sequence of Mushroom Soft-Rot Pathogen Janthinobacterium agaricidamnosum.</title>
        <authorList>
            <person name="Graupner K."/>
            <person name="Lackner G."/>
            <person name="Hertweck C."/>
        </authorList>
    </citation>
    <scope>NUCLEOTIDE SEQUENCE [LARGE SCALE GENOMIC DNA]</scope>
    <source>
        <strain evidence="8">NBRC 102515 / DSM 9628</strain>
    </source>
</reference>
<keyword evidence="5" id="KW-0998">Cell outer membrane</keyword>
<evidence type="ECO:0000256" key="6">
    <source>
        <dbReference type="SAM" id="SignalP"/>
    </source>
</evidence>
<dbReference type="PANTHER" id="PTHR38776">
    <property type="entry name" value="MLTA-INTERACTING PROTEIN-RELATED"/>
    <property type="match status" value="1"/>
</dbReference>
<dbReference type="STRING" id="1349767.GJA_5330"/>
<dbReference type="Pfam" id="PF06629">
    <property type="entry name" value="MipA"/>
    <property type="match status" value="1"/>
</dbReference>
<evidence type="ECO:0000256" key="2">
    <source>
        <dbReference type="ARBA" id="ARBA00005722"/>
    </source>
</evidence>
<dbReference type="EMBL" id="HG322949">
    <property type="protein sequence ID" value="CDG85926.1"/>
    <property type="molecule type" value="Genomic_DNA"/>
</dbReference>
<proteinExistence type="inferred from homology"/>
<dbReference type="eggNOG" id="COG3713">
    <property type="taxonomic scope" value="Bacteria"/>
</dbReference>
<keyword evidence="4" id="KW-0472">Membrane</keyword>
<evidence type="ECO:0000256" key="1">
    <source>
        <dbReference type="ARBA" id="ARBA00004442"/>
    </source>
</evidence>
<evidence type="ECO:0000313" key="8">
    <source>
        <dbReference type="Proteomes" id="UP000027604"/>
    </source>
</evidence>
<comment type="similarity">
    <text evidence="2">Belongs to the MipA/OmpV family.</text>
</comment>
<organism evidence="7 8">
    <name type="scientific">Janthinobacterium agaricidamnosum NBRC 102515 = DSM 9628</name>
    <dbReference type="NCBI Taxonomy" id="1349767"/>
    <lineage>
        <taxon>Bacteria</taxon>
        <taxon>Pseudomonadati</taxon>
        <taxon>Pseudomonadota</taxon>
        <taxon>Betaproteobacteria</taxon>
        <taxon>Burkholderiales</taxon>
        <taxon>Oxalobacteraceae</taxon>
        <taxon>Janthinobacterium</taxon>
    </lineage>
</organism>
<dbReference type="GO" id="GO:0009279">
    <property type="term" value="C:cell outer membrane"/>
    <property type="evidence" value="ECO:0007669"/>
    <property type="project" value="UniProtKB-SubCell"/>
</dbReference>
<dbReference type="KEGG" id="jag:GJA_5330"/>
<protein>
    <submittedName>
        <fullName evidence="7">MltA-interacting MipA family protein</fullName>
    </submittedName>
</protein>
<dbReference type="HOGENOM" id="CLU_063465_1_1_4"/>
<dbReference type="AlphaFoldDB" id="W0VDE9"/>
<evidence type="ECO:0000256" key="3">
    <source>
        <dbReference type="ARBA" id="ARBA00022729"/>
    </source>
</evidence>
<keyword evidence="8" id="KW-1185">Reference proteome</keyword>
<feature type="chain" id="PRO_5004797867" evidence="6">
    <location>
        <begin position="50"/>
        <end position="283"/>
    </location>
</feature>
<evidence type="ECO:0000256" key="4">
    <source>
        <dbReference type="ARBA" id="ARBA00023136"/>
    </source>
</evidence>
<name>W0VDE9_9BURK</name>
<evidence type="ECO:0000256" key="5">
    <source>
        <dbReference type="ARBA" id="ARBA00023237"/>
    </source>
</evidence>
<dbReference type="RefSeq" id="WP_051781305.1">
    <property type="nucleotide sequence ID" value="NZ_BCTH01000020.1"/>
</dbReference>
<accession>W0VDE9</accession>
<dbReference type="PATRIC" id="fig|1349767.4.peg.1924"/>
<dbReference type="OrthoDB" id="8562138at2"/>
<feature type="signal peptide" evidence="6">
    <location>
        <begin position="1"/>
        <end position="49"/>
    </location>
</feature>
<dbReference type="InterPro" id="IPR010583">
    <property type="entry name" value="MipA"/>
</dbReference>
<dbReference type="Proteomes" id="UP000027604">
    <property type="component" value="Chromosome I"/>
</dbReference>
<comment type="subcellular location">
    <subcellularLocation>
        <location evidence="1">Cell outer membrane</location>
    </subcellularLocation>
</comment>
<evidence type="ECO:0000313" key="7">
    <source>
        <dbReference type="EMBL" id="CDG85926.1"/>
    </source>
</evidence>